<feature type="domain" description="SusD-like N-terminal" evidence="8">
    <location>
        <begin position="42"/>
        <end position="252"/>
    </location>
</feature>
<keyword evidence="3 6" id="KW-0732">Signal</keyword>
<keyword evidence="4" id="KW-0472">Membrane</keyword>
<dbReference type="InterPro" id="IPR011990">
    <property type="entry name" value="TPR-like_helical_dom_sf"/>
</dbReference>
<dbReference type="Proteomes" id="UP000664144">
    <property type="component" value="Unassembled WGS sequence"/>
</dbReference>
<reference evidence="9" key="1">
    <citation type="submission" date="2021-03" db="EMBL/GenBank/DDBJ databases">
        <authorList>
            <person name="Kim M.K."/>
        </authorList>
    </citation>
    <scope>NUCLEOTIDE SEQUENCE</scope>
    <source>
        <strain evidence="9">BT186</strain>
    </source>
</reference>
<evidence type="ECO:0000259" key="7">
    <source>
        <dbReference type="Pfam" id="PF07980"/>
    </source>
</evidence>
<protein>
    <submittedName>
        <fullName evidence="9">RagB/SusD family nutrient uptake outer membrane protein</fullName>
    </submittedName>
</protein>
<evidence type="ECO:0000259" key="8">
    <source>
        <dbReference type="Pfam" id="PF14322"/>
    </source>
</evidence>
<proteinExistence type="inferred from homology"/>
<dbReference type="InterPro" id="IPR012944">
    <property type="entry name" value="SusD_RagB_dom"/>
</dbReference>
<comment type="caution">
    <text evidence="9">The sequence shown here is derived from an EMBL/GenBank/DDBJ whole genome shotgun (WGS) entry which is preliminary data.</text>
</comment>
<evidence type="ECO:0000256" key="1">
    <source>
        <dbReference type="ARBA" id="ARBA00004442"/>
    </source>
</evidence>
<dbReference type="AlphaFoldDB" id="A0A939JCY3"/>
<feature type="domain" description="RagB/SusD" evidence="7">
    <location>
        <begin position="380"/>
        <end position="499"/>
    </location>
</feature>
<dbReference type="GO" id="GO:0009279">
    <property type="term" value="C:cell outer membrane"/>
    <property type="evidence" value="ECO:0007669"/>
    <property type="project" value="UniProtKB-SubCell"/>
</dbReference>
<name>A0A939JCY3_9BACT</name>
<evidence type="ECO:0000256" key="2">
    <source>
        <dbReference type="ARBA" id="ARBA00006275"/>
    </source>
</evidence>
<organism evidence="9 10">
    <name type="scientific">Hymenobacter telluris</name>
    <dbReference type="NCBI Taxonomy" id="2816474"/>
    <lineage>
        <taxon>Bacteria</taxon>
        <taxon>Pseudomonadati</taxon>
        <taxon>Bacteroidota</taxon>
        <taxon>Cytophagia</taxon>
        <taxon>Cytophagales</taxon>
        <taxon>Hymenobacteraceae</taxon>
        <taxon>Hymenobacter</taxon>
    </lineage>
</organism>
<gene>
    <name evidence="9" type="ORF">J0X19_10290</name>
</gene>
<dbReference type="EMBL" id="JAFLQZ010000005">
    <property type="protein sequence ID" value="MBO0358333.1"/>
    <property type="molecule type" value="Genomic_DNA"/>
</dbReference>
<dbReference type="PROSITE" id="PS51257">
    <property type="entry name" value="PROKAR_LIPOPROTEIN"/>
    <property type="match status" value="1"/>
</dbReference>
<dbReference type="InterPro" id="IPR033985">
    <property type="entry name" value="SusD-like_N"/>
</dbReference>
<accession>A0A939JCY3</accession>
<evidence type="ECO:0000256" key="6">
    <source>
        <dbReference type="SAM" id="SignalP"/>
    </source>
</evidence>
<dbReference type="CDD" id="cd08977">
    <property type="entry name" value="SusD"/>
    <property type="match status" value="1"/>
</dbReference>
<evidence type="ECO:0000313" key="10">
    <source>
        <dbReference type="Proteomes" id="UP000664144"/>
    </source>
</evidence>
<dbReference type="SUPFAM" id="SSF48452">
    <property type="entry name" value="TPR-like"/>
    <property type="match status" value="1"/>
</dbReference>
<comment type="similarity">
    <text evidence="2">Belongs to the SusD family.</text>
</comment>
<evidence type="ECO:0000313" key="9">
    <source>
        <dbReference type="EMBL" id="MBO0358333.1"/>
    </source>
</evidence>
<sequence length="499" mass="53771">MNSTLRNKLAVAFCTALLGLGTGACNDDNLNPIPETLISDQVVFDTPTRIELQVNNLYAYVKTGAFYGGRYTVYGDVRADDFINRTTNSVTAFGVWAHALTPTSQNDVVNLWAAAYQAINQANVFLAGMDANAAKFVAPTFPATFATTAEQYKAEARLLRALSYYSLLQLYARPYADGAGTKPGVPLRLQAENTLAGNDLARSTVADVYTQILADLQFAENNLPLTYTGNAAAAPNITRAHRNTAIALKTRVLLSMQRYADVITEANKIVSTSAPFTATTGVPHALNSSIAAVFASPQETSESIFSFPFTAQNAPGTQNQLAGYFTPTPVGNGEFFLNTSGILGNSAWSATDARRTSFVFVSGGASYLRKYASGTPYLDKSPVIRYAEVLLNLAEGLARTSATNIPRALDLLNAVRGRSNGSLYPATISQQDLINAILLERRIEFIGEGIRNIDIMRLNQTIPGKSSVPAIPTSDPRYVWPIPNAELQTNGLITQNDGY</sequence>
<feature type="signal peptide" evidence="6">
    <location>
        <begin position="1"/>
        <end position="26"/>
    </location>
</feature>
<dbReference type="Pfam" id="PF14322">
    <property type="entry name" value="SusD-like_3"/>
    <property type="match status" value="1"/>
</dbReference>
<keyword evidence="5" id="KW-0998">Cell outer membrane</keyword>
<feature type="chain" id="PRO_5037971615" evidence="6">
    <location>
        <begin position="27"/>
        <end position="499"/>
    </location>
</feature>
<evidence type="ECO:0000256" key="4">
    <source>
        <dbReference type="ARBA" id="ARBA00023136"/>
    </source>
</evidence>
<comment type="subcellular location">
    <subcellularLocation>
        <location evidence="1">Cell outer membrane</location>
    </subcellularLocation>
</comment>
<evidence type="ECO:0000256" key="5">
    <source>
        <dbReference type="ARBA" id="ARBA00023237"/>
    </source>
</evidence>
<evidence type="ECO:0000256" key="3">
    <source>
        <dbReference type="ARBA" id="ARBA00022729"/>
    </source>
</evidence>
<dbReference type="Pfam" id="PF07980">
    <property type="entry name" value="SusD_RagB"/>
    <property type="match status" value="1"/>
</dbReference>
<keyword evidence="10" id="KW-1185">Reference proteome</keyword>
<dbReference type="Gene3D" id="1.25.40.390">
    <property type="match status" value="1"/>
</dbReference>